<dbReference type="GO" id="GO:0005615">
    <property type="term" value="C:extracellular space"/>
    <property type="evidence" value="ECO:0007669"/>
    <property type="project" value="TreeGrafter"/>
</dbReference>
<dbReference type="EMBL" id="OZ035823">
    <property type="protein sequence ID" value="CAL1569622.1"/>
    <property type="molecule type" value="Genomic_DNA"/>
</dbReference>
<proteinExistence type="predicted"/>
<accession>A0AAV2J155</accession>
<evidence type="ECO:0000256" key="1">
    <source>
        <dbReference type="SAM" id="MobiDB-lite"/>
    </source>
</evidence>
<evidence type="ECO:0000313" key="2">
    <source>
        <dbReference type="EMBL" id="CAL1569622.1"/>
    </source>
</evidence>
<sequence>MDAAVNQVPEDTGVGLVPGVMQVNQAHRVCLELQEQWEQKESLGPPGAGGTVGCKGPTGFSGVSGERGADGLPGSPGPPGKVGPPGAPGAPGERGFTGKAGVEGPQGPVGMASRGQWGSKDTQDPLVKGEKQECEVYQDLRESQDLLVARVHLESEGSRDRRVGSETKGTEVYQDLQEPLVLMEVMEKLENPVPEEEEEPLDLRGVPGADGKLGTAGEKGLKVSLTVRPHTPRVHRAQQGTLDHQDQTEHRACLVLEGQRVLLDTKDNRVTLGHVAHLDLQDSLEKGGWKDWPVSWDQQDHWVKREMLDFLVKLAAQDPVEQRVCLDLLVPLVEKAPGEPLEQ</sequence>
<dbReference type="GO" id="GO:0030020">
    <property type="term" value="F:extracellular matrix structural constituent conferring tensile strength"/>
    <property type="evidence" value="ECO:0007669"/>
    <property type="project" value="TreeGrafter"/>
</dbReference>
<evidence type="ECO:0000313" key="3">
    <source>
        <dbReference type="Proteomes" id="UP001497482"/>
    </source>
</evidence>
<dbReference type="GO" id="GO:0030198">
    <property type="term" value="P:extracellular matrix organization"/>
    <property type="evidence" value="ECO:0007669"/>
    <property type="project" value="TreeGrafter"/>
</dbReference>
<protein>
    <submittedName>
        <fullName evidence="2">Uncharacterized protein</fullName>
    </submittedName>
</protein>
<name>A0AAV2J155_KNICA</name>
<dbReference type="Proteomes" id="UP001497482">
    <property type="component" value="Chromosome 1"/>
</dbReference>
<keyword evidence="3" id="KW-1185">Reference proteome</keyword>
<organism evidence="2 3">
    <name type="scientific">Knipowitschia caucasica</name>
    <name type="common">Caucasian dwarf goby</name>
    <name type="synonym">Pomatoschistus caucasicus</name>
    <dbReference type="NCBI Taxonomy" id="637954"/>
    <lineage>
        <taxon>Eukaryota</taxon>
        <taxon>Metazoa</taxon>
        <taxon>Chordata</taxon>
        <taxon>Craniata</taxon>
        <taxon>Vertebrata</taxon>
        <taxon>Euteleostomi</taxon>
        <taxon>Actinopterygii</taxon>
        <taxon>Neopterygii</taxon>
        <taxon>Teleostei</taxon>
        <taxon>Neoteleostei</taxon>
        <taxon>Acanthomorphata</taxon>
        <taxon>Gobiaria</taxon>
        <taxon>Gobiiformes</taxon>
        <taxon>Gobioidei</taxon>
        <taxon>Gobiidae</taxon>
        <taxon>Gobiinae</taxon>
        <taxon>Knipowitschia</taxon>
    </lineage>
</organism>
<feature type="compositionally biased region" description="Pro residues" evidence="1">
    <location>
        <begin position="75"/>
        <end position="88"/>
    </location>
</feature>
<dbReference type="InterPro" id="IPR050149">
    <property type="entry name" value="Collagen_superfamily"/>
</dbReference>
<dbReference type="PANTHER" id="PTHR24023:SF1112">
    <property type="entry name" value="COL_CUTICLE_N DOMAIN-CONTAINING PROTEIN-RELATED"/>
    <property type="match status" value="1"/>
</dbReference>
<dbReference type="AlphaFoldDB" id="A0AAV2J155"/>
<dbReference type="GO" id="GO:0031012">
    <property type="term" value="C:extracellular matrix"/>
    <property type="evidence" value="ECO:0007669"/>
    <property type="project" value="TreeGrafter"/>
</dbReference>
<feature type="region of interest" description="Disordered" evidence="1">
    <location>
        <begin position="41"/>
        <end position="124"/>
    </location>
</feature>
<dbReference type="PANTHER" id="PTHR24023">
    <property type="entry name" value="COLLAGEN ALPHA"/>
    <property type="match status" value="1"/>
</dbReference>
<dbReference type="Pfam" id="PF01391">
    <property type="entry name" value="Collagen"/>
    <property type="match status" value="1"/>
</dbReference>
<reference evidence="2 3" key="1">
    <citation type="submission" date="2024-04" db="EMBL/GenBank/DDBJ databases">
        <authorList>
            <person name="Waldvogel A.-M."/>
            <person name="Schoenle A."/>
        </authorList>
    </citation>
    <scope>NUCLEOTIDE SEQUENCE [LARGE SCALE GENOMIC DNA]</scope>
</reference>
<gene>
    <name evidence="2" type="ORF">KC01_LOCUS2031</name>
</gene>
<dbReference type="InterPro" id="IPR008160">
    <property type="entry name" value="Collagen"/>
</dbReference>